<reference evidence="1" key="1">
    <citation type="submission" date="2021-12" db="EMBL/GenBank/DDBJ databases">
        <authorList>
            <person name="Zaccaron A."/>
            <person name="Stergiopoulos I."/>
        </authorList>
    </citation>
    <scope>NUCLEOTIDE SEQUENCE</scope>
    <source>
        <strain evidence="1">Race5_Kim</strain>
    </source>
</reference>
<dbReference type="GeneID" id="71982030"/>
<organism evidence="1 2">
    <name type="scientific">Passalora fulva</name>
    <name type="common">Tomato leaf mold</name>
    <name type="synonym">Cladosporium fulvum</name>
    <dbReference type="NCBI Taxonomy" id="5499"/>
    <lineage>
        <taxon>Eukaryota</taxon>
        <taxon>Fungi</taxon>
        <taxon>Dikarya</taxon>
        <taxon>Ascomycota</taxon>
        <taxon>Pezizomycotina</taxon>
        <taxon>Dothideomycetes</taxon>
        <taxon>Dothideomycetidae</taxon>
        <taxon>Mycosphaerellales</taxon>
        <taxon>Mycosphaerellaceae</taxon>
        <taxon>Fulvia</taxon>
    </lineage>
</organism>
<gene>
    <name evidence="1" type="ORF">CLAFUR5_02152</name>
</gene>
<dbReference type="Proteomes" id="UP000756132">
    <property type="component" value="Chromosome 1"/>
</dbReference>
<sequence length="432" mass="46542">MIAALLLQPVLSEGEGGAMEAVIGAVLERLNRTSGIVCHEETIGDYATFLNLQKNISGNEANRPGCTYQMVDTEYFLAPLVEAYFLKTETGRSRSQAFFATKATTDFGNAGLTYGELFSINIEAIINMTTPFAQPGGQTKENLIHLQDGEVVGQWRDSTYGIGGGRIPYDVNTALVPAALHAIGNLATANFFPAHPSWSETATTSAQIWQDNPLAFFRITIPPADANSLVQTYATTINLSPSLSIPSITDAITFHALALDGNNNQPLVHIMNTDDCFRLFLLNSTTDSQLTPFLNQTATNILAPFPVGLSNPVGLLIANPAYGGDAVYAASFTNNAYHGTVVWIWQMAMMGAGLERQLVRCGEGEGEVPGFCGDEGVRGNVLAAYNHLWDLIEMNEAYINNEVWSWVFQDGDFTFEALGGFAAAGGVGSNRE</sequence>
<dbReference type="RefSeq" id="XP_047757419.1">
    <property type="nucleotide sequence ID" value="XM_047901300.1"/>
</dbReference>
<dbReference type="EMBL" id="CP090163">
    <property type="protein sequence ID" value="UJO13053.1"/>
    <property type="molecule type" value="Genomic_DNA"/>
</dbReference>
<name>A0A9Q8L8Y9_PASFU</name>
<reference evidence="1" key="2">
    <citation type="journal article" date="2022" name="Microb. Genom.">
        <title>A chromosome-scale genome assembly of the tomato pathogen Cladosporium fulvum reveals a compartmentalized genome architecture and the presence of a dispensable chromosome.</title>
        <authorList>
            <person name="Zaccaron A.Z."/>
            <person name="Chen L.H."/>
            <person name="Samaras A."/>
            <person name="Stergiopoulos I."/>
        </authorList>
    </citation>
    <scope>NUCLEOTIDE SEQUENCE</scope>
    <source>
        <strain evidence="1">Race5_Kim</strain>
    </source>
</reference>
<accession>A0A9Q8L8Y9</accession>
<evidence type="ECO:0000313" key="2">
    <source>
        <dbReference type="Proteomes" id="UP000756132"/>
    </source>
</evidence>
<dbReference type="OrthoDB" id="3639589at2759"/>
<keyword evidence="2" id="KW-1185">Reference proteome</keyword>
<dbReference type="KEGG" id="ffu:CLAFUR5_02152"/>
<dbReference type="AlphaFoldDB" id="A0A9Q8L8Y9"/>
<proteinExistence type="predicted"/>
<protein>
    <submittedName>
        <fullName evidence="1">Uncharacterized protein</fullName>
    </submittedName>
</protein>
<evidence type="ECO:0000313" key="1">
    <source>
        <dbReference type="EMBL" id="UJO13053.1"/>
    </source>
</evidence>